<dbReference type="Gene3D" id="3.10.290.10">
    <property type="entry name" value="RNA-binding S4 domain"/>
    <property type="match status" value="1"/>
</dbReference>
<dbReference type="InterPro" id="IPR036986">
    <property type="entry name" value="S4_RNA-bd_sf"/>
</dbReference>
<feature type="domain" description="Pseudouridine synthase RsuA/RluA-like" evidence="5">
    <location>
        <begin position="87"/>
        <end position="245"/>
    </location>
</feature>
<dbReference type="SUPFAM" id="SSF55174">
    <property type="entry name" value="Alpha-L RNA-binding motif"/>
    <property type="match status" value="1"/>
</dbReference>
<evidence type="ECO:0000256" key="1">
    <source>
        <dbReference type="ARBA" id="ARBA00010876"/>
    </source>
</evidence>
<comment type="catalytic activity">
    <reaction evidence="4">
        <text>a uridine in RNA = a pseudouridine in RNA</text>
        <dbReference type="Rhea" id="RHEA:48348"/>
        <dbReference type="Rhea" id="RHEA-COMP:12068"/>
        <dbReference type="Rhea" id="RHEA-COMP:12069"/>
        <dbReference type="ChEBI" id="CHEBI:65314"/>
        <dbReference type="ChEBI" id="CHEBI:65315"/>
    </reaction>
</comment>
<evidence type="ECO:0000256" key="4">
    <source>
        <dbReference type="RuleBase" id="RU362028"/>
    </source>
</evidence>
<dbReference type="InterPro" id="IPR050188">
    <property type="entry name" value="RluA_PseudoU_synthase"/>
</dbReference>
<dbReference type="GO" id="GO:0003723">
    <property type="term" value="F:RNA binding"/>
    <property type="evidence" value="ECO:0007669"/>
    <property type="project" value="InterPro"/>
</dbReference>
<dbReference type="Pfam" id="PF00849">
    <property type="entry name" value="PseudoU_synth_2"/>
    <property type="match status" value="1"/>
</dbReference>
<dbReference type="GO" id="GO:0000455">
    <property type="term" value="P:enzyme-directed rRNA pseudouridine synthesis"/>
    <property type="evidence" value="ECO:0007669"/>
    <property type="project" value="TreeGrafter"/>
</dbReference>
<dbReference type="CDD" id="cd00165">
    <property type="entry name" value="S4"/>
    <property type="match status" value="1"/>
</dbReference>
<evidence type="ECO:0000256" key="2">
    <source>
        <dbReference type="ARBA" id="ARBA00023235"/>
    </source>
</evidence>
<dbReference type="InterPro" id="IPR006145">
    <property type="entry name" value="PsdUridine_synth_RsuA/RluA"/>
</dbReference>
<name>A0A968GIH6_9SPIO</name>
<evidence type="ECO:0000259" key="5">
    <source>
        <dbReference type="Pfam" id="PF00849"/>
    </source>
</evidence>
<dbReference type="PANTHER" id="PTHR21600:SF87">
    <property type="entry name" value="RNA PSEUDOURIDYLATE SYNTHASE DOMAIN-CONTAINING PROTEIN 1"/>
    <property type="match status" value="1"/>
</dbReference>
<reference evidence="6" key="1">
    <citation type="submission" date="2020-03" db="EMBL/GenBank/DDBJ databases">
        <title>Spirochaetal bacteria isolated from arthropods constitute a novel genus Entomospira genus novum within the order Spirochaetales.</title>
        <authorList>
            <person name="Grana-Miraglia L."/>
            <person name="Sikutova S."/>
            <person name="Fingerle V."/>
            <person name="Sing A."/>
            <person name="Castillo-Ramirez S."/>
            <person name="Margos G."/>
            <person name="Rudolf I."/>
        </authorList>
    </citation>
    <scope>NUCLEOTIDE SEQUENCE</scope>
    <source>
        <strain evidence="6">BR149</strain>
    </source>
</reference>
<dbReference type="SUPFAM" id="SSF55120">
    <property type="entry name" value="Pseudouridine synthase"/>
    <property type="match status" value="1"/>
</dbReference>
<comment type="caution">
    <text evidence="6">The sequence shown here is derived from an EMBL/GenBank/DDBJ whole genome shotgun (WGS) entry which is preliminary data.</text>
</comment>
<dbReference type="Proteomes" id="UP000778951">
    <property type="component" value="Unassembled WGS sequence"/>
</dbReference>
<dbReference type="GO" id="GO:0140098">
    <property type="term" value="F:catalytic activity, acting on RNA"/>
    <property type="evidence" value="ECO:0007669"/>
    <property type="project" value="UniProtKB-ARBA"/>
</dbReference>
<dbReference type="RefSeq" id="WP_167695669.1">
    <property type="nucleotide sequence ID" value="NZ_CP118181.1"/>
</dbReference>
<comment type="similarity">
    <text evidence="1 4">Belongs to the pseudouridine synthase RluA family.</text>
</comment>
<dbReference type="CDD" id="cd02869">
    <property type="entry name" value="PseudoU_synth_RluA_like"/>
    <property type="match status" value="1"/>
</dbReference>
<dbReference type="EMBL" id="JAATLM010000001">
    <property type="protein sequence ID" value="NIZ69584.1"/>
    <property type="molecule type" value="Genomic_DNA"/>
</dbReference>
<dbReference type="InterPro" id="IPR020103">
    <property type="entry name" value="PsdUridine_synth_cat_dom_sf"/>
</dbReference>
<keyword evidence="7" id="KW-1185">Reference proteome</keyword>
<evidence type="ECO:0000313" key="7">
    <source>
        <dbReference type="Proteomes" id="UP000778951"/>
    </source>
</evidence>
<sequence>MNIQQYNDYIACDYARLDRYISEHLQLLSRSQIKSVTIDALTVNGKKAKWSQKVRVGDHLMLTWQAPESFSLLPQDIPLDILYEDEHVWVINKAQGMVVHPGAGRKRDTLANALAYRLQQSQGEIYDEQRLGIVHRLDMETSGVIICAKDAKTHAFLAQQFKDRTVKKRYMAILATPHLTPARGLIQNYLDRSRRVRTHFVCGDNPERGRFAATGYRLLANFNALSLVLFKPYTGRTHQLRVHAKSELFPIVGDPIYYREDPRETSLMLHAWKLQIRLPHEDAPRTFMAPVPDRFYRCLALHKREKFADTKE</sequence>
<dbReference type="NCBIfam" id="TIGR00005">
    <property type="entry name" value="rluA_subfam"/>
    <property type="match status" value="1"/>
</dbReference>
<dbReference type="GO" id="GO:0009982">
    <property type="term" value="F:pseudouridine synthase activity"/>
    <property type="evidence" value="ECO:0007669"/>
    <property type="project" value="InterPro"/>
</dbReference>
<dbReference type="EC" id="5.4.99.-" evidence="4"/>
<dbReference type="InterPro" id="IPR006225">
    <property type="entry name" value="PsdUridine_synth_RluC/D"/>
</dbReference>
<dbReference type="PANTHER" id="PTHR21600">
    <property type="entry name" value="MITOCHONDRIAL RNA PSEUDOURIDINE SYNTHASE"/>
    <property type="match status" value="1"/>
</dbReference>
<proteinExistence type="inferred from homology"/>
<dbReference type="InterPro" id="IPR006224">
    <property type="entry name" value="PsdUridine_synth_RluA-like_CS"/>
</dbReference>
<organism evidence="6 7">
    <name type="scientific">Entomospira culicis</name>
    <dbReference type="NCBI Taxonomy" id="2719989"/>
    <lineage>
        <taxon>Bacteria</taxon>
        <taxon>Pseudomonadati</taxon>
        <taxon>Spirochaetota</taxon>
        <taxon>Spirochaetia</taxon>
        <taxon>Spirochaetales</taxon>
        <taxon>Spirochaetaceae</taxon>
        <taxon>Entomospira</taxon>
    </lineage>
</organism>
<accession>A0A968GIH6</accession>
<keyword evidence="2 4" id="KW-0413">Isomerase</keyword>
<dbReference type="Gene3D" id="3.30.2350.10">
    <property type="entry name" value="Pseudouridine synthase"/>
    <property type="match status" value="1"/>
</dbReference>
<dbReference type="PROSITE" id="PS01129">
    <property type="entry name" value="PSI_RLU"/>
    <property type="match status" value="1"/>
</dbReference>
<gene>
    <name evidence="6" type="ORF">HCT48_05065</name>
</gene>
<dbReference type="AlphaFoldDB" id="A0A968GIH6"/>
<feature type="active site" evidence="3">
    <location>
        <position position="138"/>
    </location>
</feature>
<evidence type="ECO:0000313" key="6">
    <source>
        <dbReference type="EMBL" id="NIZ69584.1"/>
    </source>
</evidence>
<protein>
    <recommendedName>
        <fullName evidence="4">Pseudouridine synthase</fullName>
        <ecNumber evidence="4">5.4.99.-</ecNumber>
    </recommendedName>
</protein>
<comment type="function">
    <text evidence="4">Responsible for synthesis of pseudouridine from uracil.</text>
</comment>
<evidence type="ECO:0000256" key="3">
    <source>
        <dbReference type="PIRSR" id="PIRSR606225-1"/>
    </source>
</evidence>